<sequence length="152" mass="17339">DLGDGYVLLRAKDRFRHIICGAAGRAIRTYLESRNDGPMTGTLSVARWARLQLPNGQIARSAWKEGKRPLNKVRMARNVKFFSVPTHHFGEIQFFFRALVDGVPEVFALLDHYSDPDEEILTKSYKTIWLCDHGQGKFLIVIPVKTIFPLLL</sequence>
<dbReference type="AlphaFoldDB" id="A0AAD7JBY9"/>
<evidence type="ECO:0000313" key="2">
    <source>
        <dbReference type="Proteomes" id="UP001215598"/>
    </source>
</evidence>
<reference evidence="1" key="1">
    <citation type="submission" date="2023-03" db="EMBL/GenBank/DDBJ databases">
        <title>Massive genome expansion in bonnet fungi (Mycena s.s.) driven by repeated elements and novel gene families across ecological guilds.</title>
        <authorList>
            <consortium name="Lawrence Berkeley National Laboratory"/>
            <person name="Harder C.B."/>
            <person name="Miyauchi S."/>
            <person name="Viragh M."/>
            <person name="Kuo A."/>
            <person name="Thoen E."/>
            <person name="Andreopoulos B."/>
            <person name="Lu D."/>
            <person name="Skrede I."/>
            <person name="Drula E."/>
            <person name="Henrissat B."/>
            <person name="Morin E."/>
            <person name="Kohler A."/>
            <person name="Barry K."/>
            <person name="LaButti K."/>
            <person name="Morin E."/>
            <person name="Salamov A."/>
            <person name="Lipzen A."/>
            <person name="Mereny Z."/>
            <person name="Hegedus B."/>
            <person name="Baldrian P."/>
            <person name="Stursova M."/>
            <person name="Weitz H."/>
            <person name="Taylor A."/>
            <person name="Grigoriev I.V."/>
            <person name="Nagy L.G."/>
            <person name="Martin F."/>
            <person name="Kauserud H."/>
        </authorList>
    </citation>
    <scope>NUCLEOTIDE SEQUENCE</scope>
    <source>
        <strain evidence="1">CBHHK182m</strain>
    </source>
</reference>
<keyword evidence="2" id="KW-1185">Reference proteome</keyword>
<comment type="caution">
    <text evidence="1">The sequence shown here is derived from an EMBL/GenBank/DDBJ whole genome shotgun (WGS) entry which is preliminary data.</text>
</comment>
<proteinExistence type="predicted"/>
<name>A0AAD7JBY9_9AGAR</name>
<gene>
    <name evidence="1" type="ORF">B0H16DRAFT_1312217</name>
</gene>
<feature type="non-terminal residue" evidence="1">
    <location>
        <position position="1"/>
    </location>
</feature>
<dbReference type="Proteomes" id="UP001215598">
    <property type="component" value="Unassembled WGS sequence"/>
</dbReference>
<accession>A0AAD7JBY9</accession>
<organism evidence="1 2">
    <name type="scientific">Mycena metata</name>
    <dbReference type="NCBI Taxonomy" id="1033252"/>
    <lineage>
        <taxon>Eukaryota</taxon>
        <taxon>Fungi</taxon>
        <taxon>Dikarya</taxon>
        <taxon>Basidiomycota</taxon>
        <taxon>Agaricomycotina</taxon>
        <taxon>Agaricomycetes</taxon>
        <taxon>Agaricomycetidae</taxon>
        <taxon>Agaricales</taxon>
        <taxon>Marasmiineae</taxon>
        <taxon>Mycenaceae</taxon>
        <taxon>Mycena</taxon>
    </lineage>
</organism>
<dbReference type="EMBL" id="JARKIB010000035">
    <property type="protein sequence ID" value="KAJ7761393.1"/>
    <property type="molecule type" value="Genomic_DNA"/>
</dbReference>
<evidence type="ECO:0000313" key="1">
    <source>
        <dbReference type="EMBL" id="KAJ7761393.1"/>
    </source>
</evidence>
<protein>
    <submittedName>
        <fullName evidence="1">Uncharacterized protein</fullName>
    </submittedName>
</protein>